<dbReference type="Proteomes" id="UP000594121">
    <property type="component" value="Chromosome"/>
</dbReference>
<dbReference type="InterPro" id="IPR038389">
    <property type="entry name" value="PSMG2_sf"/>
</dbReference>
<dbReference type="EMBL" id="CP062310">
    <property type="protein sequence ID" value="QOJ78274.1"/>
    <property type="molecule type" value="Genomic_DNA"/>
</dbReference>
<evidence type="ECO:0000256" key="1">
    <source>
        <dbReference type="SAM" id="Coils"/>
    </source>
</evidence>
<accession>A0A7L9FH50</accession>
<feature type="coiled-coil region" evidence="1">
    <location>
        <begin position="210"/>
        <end position="237"/>
    </location>
</feature>
<keyword evidence="2" id="KW-0647">Proteasome</keyword>
<proteinExistence type="predicted"/>
<dbReference type="GeneID" id="59149382"/>
<dbReference type="RefSeq" id="WP_192818246.1">
    <property type="nucleotide sequence ID" value="NZ_CP062310.1"/>
</dbReference>
<dbReference type="KEGG" id="thel:IG193_05760"/>
<evidence type="ECO:0000313" key="3">
    <source>
        <dbReference type="Proteomes" id="UP000594121"/>
    </source>
</evidence>
<sequence>MRIISLGNLQVVLNREFRASRLVTGFHGVGHVGWISVRHLVEKTGAARVGHVISPYMQPFVSVKNGIRTPYELYVAGETLYFLPNVPLSNRDTSLVTMAVAETALEGGVVEAVLFGGLDNRFKEDDSVRLAPTTAFYERHRNLFSSGRFKLMDEGLGVVGPLAIILSIFESRELPAVAILPYAAPDRPDPKAAAEALKAYSELSGENVSVEELVEEGTLIERELEELEKKIKQVAREREPPQYHV</sequence>
<name>A0A7L9FH50_9CREN</name>
<dbReference type="SUPFAM" id="SSF159659">
    <property type="entry name" value="Cgl1923-like"/>
    <property type="match status" value="1"/>
</dbReference>
<dbReference type="InParanoid" id="A0A7L9FH50"/>
<dbReference type="PANTHER" id="PTHR35610:SF3">
    <property type="entry name" value="PROTEASOME ASSEMBLY CHAPERONE FAMILY PROTEIN"/>
    <property type="match status" value="1"/>
</dbReference>
<organism evidence="2 3">
    <name type="scientific">Infirmifilum lucidum</name>
    <dbReference type="NCBI Taxonomy" id="2776706"/>
    <lineage>
        <taxon>Archaea</taxon>
        <taxon>Thermoproteota</taxon>
        <taxon>Thermoprotei</taxon>
        <taxon>Thermofilales</taxon>
        <taxon>Thermofilaceae</taxon>
        <taxon>Infirmifilum</taxon>
    </lineage>
</organism>
<dbReference type="Pfam" id="PF09754">
    <property type="entry name" value="PAC2"/>
    <property type="match status" value="1"/>
</dbReference>
<keyword evidence="3" id="KW-1185">Reference proteome</keyword>
<dbReference type="PANTHER" id="PTHR35610">
    <property type="entry name" value="3-ISOPROPYLMALATE DEHYDRATASE-RELATED"/>
    <property type="match status" value="1"/>
</dbReference>
<dbReference type="AlphaFoldDB" id="A0A7L9FH50"/>
<keyword evidence="1" id="KW-0175">Coiled coil</keyword>
<gene>
    <name evidence="2" type="ORF">IG193_05760</name>
</gene>
<evidence type="ECO:0000313" key="2">
    <source>
        <dbReference type="EMBL" id="QOJ78274.1"/>
    </source>
</evidence>
<dbReference type="InterPro" id="IPR019151">
    <property type="entry name" value="Proteasome_assmbl_chaperone_2"/>
</dbReference>
<dbReference type="GO" id="GO:0000502">
    <property type="term" value="C:proteasome complex"/>
    <property type="evidence" value="ECO:0007669"/>
    <property type="project" value="UniProtKB-KW"/>
</dbReference>
<reference evidence="2 3" key="1">
    <citation type="submission" date="2020-10" db="EMBL/GenBank/DDBJ databases">
        <title>Thermofilum lucidum 3507LT sp. nov. a novel member of Thermofilaceae family isolated from Chile hot spring, and proposal of description order Thermofilales.</title>
        <authorList>
            <person name="Zayulina K.S."/>
            <person name="Elcheninov A.G."/>
            <person name="Toshchakov S.V."/>
            <person name="Kublanov I.V."/>
        </authorList>
    </citation>
    <scope>NUCLEOTIDE SEQUENCE [LARGE SCALE GENOMIC DNA]</scope>
    <source>
        <strain evidence="2 3">3507LT</strain>
    </source>
</reference>
<protein>
    <submittedName>
        <fullName evidence="2">Proteasome assembly chaperone family protein</fullName>
    </submittedName>
</protein>
<dbReference type="Gene3D" id="3.40.50.10900">
    <property type="entry name" value="PAC-like subunit"/>
    <property type="match status" value="1"/>
</dbReference>